<dbReference type="EMBL" id="LT608256">
    <property type="protein sequence ID" value="SCO60768.1"/>
    <property type="molecule type" value="Genomic_DNA"/>
</dbReference>
<dbReference type="PANTHER" id="PTHR11142">
    <property type="entry name" value="PSEUDOURIDYLATE SYNTHASE"/>
    <property type="match status" value="1"/>
</dbReference>
<reference evidence="8 13" key="1">
    <citation type="submission" date="2016-02" db="EMBL/GenBank/DDBJ databases">
        <authorList>
            <consortium name="Pathogen Informatics"/>
        </authorList>
    </citation>
    <scope>NUCLEOTIDE SEQUENCE [LARGE SCALE GENOMIC DNA]</scope>
    <source>
        <strain evidence="8 13">K173</strain>
        <strain evidence="9 17">NK65 ny</strain>
        <strain evidence="10 16">NK65e</strain>
        <strain evidence="12 14">SP11 Antwerpcl1</strain>
        <strain evidence="11 15">SP11 RLL</strain>
    </source>
</reference>
<dbReference type="GO" id="GO:0005737">
    <property type="term" value="C:cytoplasm"/>
    <property type="evidence" value="ECO:0007669"/>
    <property type="project" value="TreeGrafter"/>
</dbReference>
<dbReference type="OrthoDB" id="25767at2759"/>
<dbReference type="InterPro" id="IPR020103">
    <property type="entry name" value="PsdUridine_synth_cat_dom_sf"/>
</dbReference>
<dbReference type="Proteomes" id="UP000220214">
    <property type="component" value="Chromosome 8"/>
</dbReference>
<comment type="similarity">
    <text evidence="1 6">Belongs to the tRNA pseudouridine synthase TruA family.</text>
</comment>
<evidence type="ECO:0000259" key="7">
    <source>
        <dbReference type="Pfam" id="PF01416"/>
    </source>
</evidence>
<dbReference type="Pfam" id="PF01416">
    <property type="entry name" value="PseudoU_synth_1"/>
    <property type="match status" value="1"/>
</dbReference>
<proteinExistence type="inferred from homology"/>
<evidence type="ECO:0000256" key="4">
    <source>
        <dbReference type="PIRSR" id="PIRSR001430-1"/>
    </source>
</evidence>
<dbReference type="VEuPathDB" id="PlasmoDB:PBANKA_0809900"/>
<evidence type="ECO:0000313" key="10">
    <source>
        <dbReference type="EMBL" id="SCN24377.1"/>
    </source>
</evidence>
<dbReference type="Gene3D" id="3.30.70.660">
    <property type="entry name" value="Pseudouridine synthase I, catalytic domain, C-terminal subdomain"/>
    <property type="match status" value="1"/>
</dbReference>
<evidence type="ECO:0000313" key="9">
    <source>
        <dbReference type="EMBL" id="SCM20916.1"/>
    </source>
</evidence>
<dbReference type="SUPFAM" id="SSF55120">
    <property type="entry name" value="Pseudouridine synthase"/>
    <property type="match status" value="1"/>
</dbReference>
<dbReference type="AlphaFoldDB" id="A0A122I4U0"/>
<dbReference type="EMBL" id="LT614634">
    <property type="protein sequence ID" value="SCN24377.1"/>
    <property type="molecule type" value="Genomic_DNA"/>
</dbReference>
<evidence type="ECO:0000256" key="5">
    <source>
        <dbReference type="PIRSR" id="PIRSR001430-2"/>
    </source>
</evidence>
<dbReference type="GO" id="GO:0005634">
    <property type="term" value="C:nucleus"/>
    <property type="evidence" value="ECO:0007669"/>
    <property type="project" value="TreeGrafter"/>
</dbReference>
<evidence type="ECO:0000313" key="12">
    <source>
        <dbReference type="EMBL" id="SCO60768.1"/>
    </source>
</evidence>
<sequence length="304" mass="35773">MEENNDGTRNFIIFFSYIGIGFNGSAYQKDNNNTVENKLIEKLQQLDLISDSNCSFSRVSRTDKGVSARMNALTIRLKNKYPHLSISIIEKIYLKELNKKLKNIQIIHIQCVPNNFDARLNCIQRTYVYFFINKNYNITKMNEATKIFLGEHNFSNFCKKRKNNTSFIRTIHKFEIKNIDQNFYYFKIKGTSFLYNQIRHMVAALFLVGKNQLDGQDIKSMLENNSIKNKNYKIADECGLLLYSFKFSDFNFNFNIDNKIFLNVMNKYIQTTILVVSLCYPLKIKKPIDNFFENINDEAKEILQ</sequence>
<dbReference type="NCBIfam" id="TIGR00071">
    <property type="entry name" value="hisT_truA"/>
    <property type="match status" value="1"/>
</dbReference>
<gene>
    <name evidence="8" type="ORF">PBK173_000152800</name>
    <name evidence="10" type="ORF">PBNK65E_000145800</name>
    <name evidence="9" type="ORF">PBNK65NY_000145100</name>
    <name evidence="12" type="ORF">PBSP11A_000145100</name>
    <name evidence="11" type="ORF">PBSP11RLL_000145000</name>
</gene>
<feature type="binding site" evidence="5">
    <location>
        <position position="127"/>
    </location>
    <ligand>
        <name>substrate</name>
    </ligand>
</feature>
<comment type="catalytic activity">
    <reaction evidence="6">
        <text>uridine(38/39/40) in tRNA = pseudouridine(38/39/40) in tRNA</text>
        <dbReference type="Rhea" id="RHEA:22376"/>
        <dbReference type="Rhea" id="RHEA-COMP:10085"/>
        <dbReference type="Rhea" id="RHEA-COMP:10087"/>
        <dbReference type="ChEBI" id="CHEBI:65314"/>
        <dbReference type="ChEBI" id="CHEBI:65315"/>
        <dbReference type="EC" id="5.4.99.12"/>
    </reaction>
</comment>
<accession>A0A122I4U0</accession>
<evidence type="ECO:0000313" key="8">
    <source>
        <dbReference type="EMBL" id="CXI30851.1"/>
    </source>
</evidence>
<evidence type="ECO:0000313" key="15">
    <source>
        <dbReference type="Proteomes" id="UP000219974"/>
    </source>
</evidence>
<evidence type="ECO:0000256" key="1">
    <source>
        <dbReference type="ARBA" id="ARBA00009375"/>
    </source>
</evidence>
<evidence type="ECO:0000256" key="2">
    <source>
        <dbReference type="ARBA" id="ARBA00022694"/>
    </source>
</evidence>
<evidence type="ECO:0000256" key="3">
    <source>
        <dbReference type="ARBA" id="ARBA00023235"/>
    </source>
</evidence>
<dbReference type="EMBL" id="LT160028">
    <property type="protein sequence ID" value="CXI30851.1"/>
    <property type="molecule type" value="Genomic_DNA"/>
</dbReference>
<evidence type="ECO:0000313" key="13">
    <source>
        <dbReference type="Proteomes" id="UP000069549"/>
    </source>
</evidence>
<dbReference type="Proteomes" id="UP000069549">
    <property type="component" value="Chromosome 8"/>
</dbReference>
<dbReference type="PANTHER" id="PTHR11142:SF5">
    <property type="entry name" value="TRNA PSEUDOURIDINE(38_39) SYNTHASE"/>
    <property type="match status" value="1"/>
</dbReference>
<dbReference type="GO" id="GO:0160147">
    <property type="term" value="F:tRNA pseudouridine(38-40) synthase activity"/>
    <property type="evidence" value="ECO:0007669"/>
    <property type="project" value="UniProtKB-EC"/>
</dbReference>
<dbReference type="GO" id="GO:0031119">
    <property type="term" value="P:tRNA pseudouridine synthesis"/>
    <property type="evidence" value="ECO:0007669"/>
    <property type="project" value="TreeGrafter"/>
</dbReference>
<evidence type="ECO:0000313" key="17">
    <source>
        <dbReference type="Proteomes" id="UP000516480"/>
    </source>
</evidence>
<evidence type="ECO:0000313" key="11">
    <source>
        <dbReference type="EMBL" id="SCO59555.1"/>
    </source>
</evidence>
<dbReference type="Proteomes" id="UP000516480">
    <property type="component" value="Chromosome 8"/>
</dbReference>
<dbReference type="InterPro" id="IPR020097">
    <property type="entry name" value="PsdUridine_synth_TruA_a/b_dom"/>
</dbReference>
<dbReference type="EC" id="5.4.99.12" evidence="6"/>
<dbReference type="InterPro" id="IPR020094">
    <property type="entry name" value="TruA/RsuA/RluB/E/F_N"/>
</dbReference>
<evidence type="ECO:0000256" key="6">
    <source>
        <dbReference type="RuleBase" id="RU003792"/>
    </source>
</evidence>
<evidence type="ECO:0000313" key="16">
    <source>
        <dbReference type="Proteomes" id="UP000220214"/>
    </source>
</evidence>
<name>A0A122I4U0_PLABE</name>
<organism evidence="8 13">
    <name type="scientific">Plasmodium berghei</name>
    <dbReference type="NCBI Taxonomy" id="5821"/>
    <lineage>
        <taxon>Eukaryota</taxon>
        <taxon>Sar</taxon>
        <taxon>Alveolata</taxon>
        <taxon>Apicomplexa</taxon>
        <taxon>Aconoidasida</taxon>
        <taxon>Haemosporida</taxon>
        <taxon>Plasmodiidae</taxon>
        <taxon>Plasmodium</taxon>
        <taxon>Plasmodium (Vinckeia)</taxon>
    </lineage>
</organism>
<evidence type="ECO:0000313" key="14">
    <source>
        <dbReference type="Proteomes" id="UP000219860"/>
    </source>
</evidence>
<dbReference type="EMBL" id="LT608272">
    <property type="protein sequence ID" value="SCO59555.1"/>
    <property type="molecule type" value="Genomic_DNA"/>
</dbReference>
<protein>
    <recommendedName>
        <fullName evidence="6">tRNA pseudouridine synthase</fullName>
        <ecNumber evidence="6">5.4.99.12</ecNumber>
    </recommendedName>
</protein>
<feature type="active site" description="Nucleophile" evidence="4">
    <location>
        <position position="63"/>
    </location>
</feature>
<feature type="domain" description="Pseudouridine synthase I TruA alpha/beta" evidence="7">
    <location>
        <begin position="144"/>
        <end position="247"/>
    </location>
</feature>
<dbReference type="Gene3D" id="3.30.70.580">
    <property type="entry name" value="Pseudouridine synthase I, catalytic domain, N-terminal subdomain"/>
    <property type="match status" value="1"/>
</dbReference>
<dbReference type="GO" id="GO:0003723">
    <property type="term" value="F:RNA binding"/>
    <property type="evidence" value="ECO:0007669"/>
    <property type="project" value="InterPro"/>
</dbReference>
<dbReference type="InterPro" id="IPR001406">
    <property type="entry name" value="PsdUridine_synth_TruA"/>
</dbReference>
<keyword evidence="2 6" id="KW-0819">tRNA processing</keyword>
<dbReference type="GO" id="GO:1990481">
    <property type="term" value="P:mRNA pseudouridine synthesis"/>
    <property type="evidence" value="ECO:0007669"/>
    <property type="project" value="TreeGrafter"/>
</dbReference>
<dbReference type="EMBL" id="LT608144">
    <property type="protein sequence ID" value="SCM20916.1"/>
    <property type="molecule type" value="Genomic_DNA"/>
</dbReference>
<dbReference type="Proteomes" id="UP000219860">
    <property type="component" value="Chromosome 8"/>
</dbReference>
<dbReference type="PIRSF" id="PIRSF001430">
    <property type="entry name" value="tRNA_psdUrid_synth"/>
    <property type="match status" value="1"/>
</dbReference>
<dbReference type="Proteomes" id="UP000219974">
    <property type="component" value="Chromosome 8"/>
</dbReference>
<keyword evidence="3 6" id="KW-0413">Isomerase</keyword>
<dbReference type="OMA" id="MYIFKIA"/>
<dbReference type="HAMAP" id="MF_00171">
    <property type="entry name" value="TruA"/>
    <property type="match status" value="1"/>
</dbReference>
<dbReference type="InterPro" id="IPR020095">
    <property type="entry name" value="PsdUridine_synth_TruA_C"/>
</dbReference>